<feature type="domain" description="ABC transporter" evidence="7">
    <location>
        <begin position="10"/>
        <end position="244"/>
    </location>
</feature>
<dbReference type="AlphaFoldDB" id="A0A448TTQ7"/>
<evidence type="ECO:0000256" key="4">
    <source>
        <dbReference type="ARBA" id="ARBA00022840"/>
    </source>
</evidence>
<evidence type="ECO:0000259" key="7">
    <source>
        <dbReference type="PROSITE" id="PS50893"/>
    </source>
</evidence>
<dbReference type="FunFam" id="3.40.50.300:FF:000134">
    <property type="entry name" value="Iron-enterobactin ABC transporter ATP-binding protein"/>
    <property type="match status" value="1"/>
</dbReference>
<dbReference type="Pfam" id="PF00005">
    <property type="entry name" value="ABC_tran"/>
    <property type="match status" value="1"/>
</dbReference>
<keyword evidence="4 8" id="KW-0067">ATP-binding</keyword>
<gene>
    <name evidence="8" type="primary">hmuV</name>
    <name evidence="8" type="ORF">NCTC12871_00720</name>
</gene>
<dbReference type="PANTHER" id="PTHR42794:SF1">
    <property type="entry name" value="HEMIN IMPORT ATP-BINDING PROTEIN HMUV"/>
    <property type="match status" value="1"/>
</dbReference>
<dbReference type="GO" id="GO:0005524">
    <property type="term" value="F:ATP binding"/>
    <property type="evidence" value="ECO:0007669"/>
    <property type="project" value="UniProtKB-KW"/>
</dbReference>
<sequence>MQNIHATKFGKISNLSASYGRKQILFDITIPDLKPGELVGIIGPNAAGKSTLFKSLAGMLPIKGDINIAGADLKKTSLADWSNIVGMMPQQYNVQIALSVFESVLLALKSHGHWRVTDENLQAVAKTLDVLKISHLAERKIYELSGGQQQMVAMARLLVRDLPMILFDEPTSALDLHHQLNSMQTIRQLTQDRKIISLIALHDLNLAATFCDRLVLIRQGHIMLDGKPQEVLSHAHIEDVYGVNVRLEKTARDTLFVDAFLNQSLGAM</sequence>
<keyword evidence="3" id="KW-0547">Nucleotide-binding</keyword>
<protein>
    <submittedName>
        <fullName evidence="8">Hemin import ATP-binding protein</fullName>
        <ecNumber evidence="8">3.6.3.-</ecNumber>
    </submittedName>
</protein>
<evidence type="ECO:0000256" key="3">
    <source>
        <dbReference type="ARBA" id="ARBA00022741"/>
    </source>
</evidence>
<name>A0A448TTQ7_9PAST</name>
<comment type="function">
    <text evidence="6">Part of the ABC transporter complex HmuTUV involved in hemin import. Responsible for energy coupling to the transport system.</text>
</comment>
<evidence type="ECO:0000256" key="6">
    <source>
        <dbReference type="ARBA" id="ARBA00037066"/>
    </source>
</evidence>
<dbReference type="OrthoDB" id="5292475at2"/>
<dbReference type="InterPro" id="IPR017871">
    <property type="entry name" value="ABC_transporter-like_CS"/>
</dbReference>
<dbReference type="PANTHER" id="PTHR42794">
    <property type="entry name" value="HEMIN IMPORT ATP-BINDING PROTEIN HMUV"/>
    <property type="match status" value="1"/>
</dbReference>
<keyword evidence="5" id="KW-1278">Translocase</keyword>
<keyword evidence="8" id="KW-0378">Hydrolase</keyword>
<dbReference type="CDD" id="cd03214">
    <property type="entry name" value="ABC_Iron-Siderophores_B12_Hemin"/>
    <property type="match status" value="1"/>
</dbReference>
<comment type="similarity">
    <text evidence="1">Belongs to the ABC transporter superfamily.</text>
</comment>
<keyword evidence="2" id="KW-0813">Transport</keyword>
<evidence type="ECO:0000256" key="1">
    <source>
        <dbReference type="ARBA" id="ARBA00005417"/>
    </source>
</evidence>
<dbReference type="InterPro" id="IPR003593">
    <property type="entry name" value="AAA+_ATPase"/>
</dbReference>
<evidence type="ECO:0000256" key="2">
    <source>
        <dbReference type="ARBA" id="ARBA00022448"/>
    </source>
</evidence>
<dbReference type="Proteomes" id="UP000279799">
    <property type="component" value="Chromosome"/>
</dbReference>
<dbReference type="Gene3D" id="3.40.50.300">
    <property type="entry name" value="P-loop containing nucleotide triphosphate hydrolases"/>
    <property type="match status" value="1"/>
</dbReference>
<organism evidence="8 9">
    <name type="scientific">Actinobacillus delphinicola</name>
    <dbReference type="NCBI Taxonomy" id="51161"/>
    <lineage>
        <taxon>Bacteria</taxon>
        <taxon>Pseudomonadati</taxon>
        <taxon>Pseudomonadota</taxon>
        <taxon>Gammaproteobacteria</taxon>
        <taxon>Pasteurellales</taxon>
        <taxon>Pasteurellaceae</taxon>
        <taxon>Actinobacillus</taxon>
    </lineage>
</organism>
<dbReference type="PROSITE" id="PS50893">
    <property type="entry name" value="ABC_TRANSPORTER_2"/>
    <property type="match status" value="1"/>
</dbReference>
<dbReference type="RefSeq" id="WP_126599068.1">
    <property type="nucleotide sequence ID" value="NZ_LR134510.1"/>
</dbReference>
<dbReference type="EMBL" id="LR134510">
    <property type="protein sequence ID" value="VEJ09275.1"/>
    <property type="molecule type" value="Genomic_DNA"/>
</dbReference>
<dbReference type="KEGG" id="adp:NCTC12871_00720"/>
<evidence type="ECO:0000313" key="8">
    <source>
        <dbReference type="EMBL" id="VEJ09275.1"/>
    </source>
</evidence>
<reference evidence="8 9" key="1">
    <citation type="submission" date="2018-12" db="EMBL/GenBank/DDBJ databases">
        <authorList>
            <consortium name="Pathogen Informatics"/>
        </authorList>
    </citation>
    <scope>NUCLEOTIDE SEQUENCE [LARGE SCALE GENOMIC DNA]</scope>
    <source>
        <strain evidence="8 9">NCTC12871</strain>
    </source>
</reference>
<keyword evidence="9" id="KW-1185">Reference proteome</keyword>
<dbReference type="PROSITE" id="PS00211">
    <property type="entry name" value="ABC_TRANSPORTER_1"/>
    <property type="match status" value="1"/>
</dbReference>
<dbReference type="SUPFAM" id="SSF52540">
    <property type="entry name" value="P-loop containing nucleoside triphosphate hydrolases"/>
    <property type="match status" value="1"/>
</dbReference>
<dbReference type="SMART" id="SM00382">
    <property type="entry name" value="AAA"/>
    <property type="match status" value="1"/>
</dbReference>
<dbReference type="InterPro" id="IPR027417">
    <property type="entry name" value="P-loop_NTPase"/>
</dbReference>
<dbReference type="EC" id="3.6.3.-" evidence="8"/>
<evidence type="ECO:0000313" key="9">
    <source>
        <dbReference type="Proteomes" id="UP000279799"/>
    </source>
</evidence>
<dbReference type="InterPro" id="IPR003439">
    <property type="entry name" value="ABC_transporter-like_ATP-bd"/>
</dbReference>
<accession>A0A448TTQ7</accession>
<proteinExistence type="inferred from homology"/>
<dbReference type="GO" id="GO:0016887">
    <property type="term" value="F:ATP hydrolysis activity"/>
    <property type="evidence" value="ECO:0007669"/>
    <property type="project" value="InterPro"/>
</dbReference>
<evidence type="ECO:0000256" key="5">
    <source>
        <dbReference type="ARBA" id="ARBA00022967"/>
    </source>
</evidence>